<sequence length="54" mass="6056">MIDWASMIKAEDETASYNNRIARIEASVDVLKWMVATNVSLTLLVLGKLFLTRG</sequence>
<reference evidence="1 2" key="1">
    <citation type="journal article" date="2016" name="Genome Announc.">
        <title>First Complete Genome Sequence of a Subdivision 6 Acidobacterium Strain.</title>
        <authorList>
            <person name="Huang S."/>
            <person name="Vieira S."/>
            <person name="Bunk B."/>
            <person name="Riedel T."/>
            <person name="Sproer C."/>
            <person name="Overmann J."/>
        </authorList>
    </citation>
    <scope>NUCLEOTIDE SEQUENCE [LARGE SCALE GENOMIC DNA]</scope>
    <source>
        <strain evidence="2">DSM 100886 HEG_-6_39</strain>
    </source>
</reference>
<accession>A0A143PQ80</accession>
<dbReference type="AlphaFoldDB" id="A0A143PQ80"/>
<proteinExistence type="predicted"/>
<organism evidence="1 2">
    <name type="scientific">Luteitalea pratensis</name>
    <dbReference type="NCBI Taxonomy" id="1855912"/>
    <lineage>
        <taxon>Bacteria</taxon>
        <taxon>Pseudomonadati</taxon>
        <taxon>Acidobacteriota</taxon>
        <taxon>Vicinamibacteria</taxon>
        <taxon>Vicinamibacterales</taxon>
        <taxon>Vicinamibacteraceae</taxon>
        <taxon>Luteitalea</taxon>
    </lineage>
</organism>
<dbReference type="PATRIC" id="fig|1813736.3.peg.3970"/>
<evidence type="ECO:0000313" key="1">
    <source>
        <dbReference type="EMBL" id="AMY10526.1"/>
    </source>
</evidence>
<dbReference type="STRING" id="1855912.LuPra_03762"/>
<evidence type="ECO:0000313" key="2">
    <source>
        <dbReference type="Proteomes" id="UP000076079"/>
    </source>
</evidence>
<name>A0A143PQ80_LUTPR</name>
<keyword evidence="2" id="KW-1185">Reference proteome</keyword>
<protein>
    <submittedName>
        <fullName evidence="1">Uncharacterized protein</fullName>
    </submittedName>
</protein>
<dbReference type="EMBL" id="CP015136">
    <property type="protein sequence ID" value="AMY10526.1"/>
    <property type="molecule type" value="Genomic_DNA"/>
</dbReference>
<gene>
    <name evidence="1" type="ORF">LuPra_03762</name>
</gene>
<reference evidence="2" key="2">
    <citation type="submission" date="2016-04" db="EMBL/GenBank/DDBJ databases">
        <title>First Complete Genome Sequence of a Subdivision 6 Acidobacterium.</title>
        <authorList>
            <person name="Huang S."/>
            <person name="Vieira S."/>
            <person name="Bunk B."/>
            <person name="Riedel T."/>
            <person name="Sproeer C."/>
            <person name="Overmann J."/>
        </authorList>
    </citation>
    <scope>NUCLEOTIDE SEQUENCE [LARGE SCALE GENOMIC DNA]</scope>
    <source>
        <strain evidence="2">DSM 100886 HEG_-6_39</strain>
    </source>
</reference>
<dbReference type="KEGG" id="abac:LuPra_03762"/>
<dbReference type="Proteomes" id="UP000076079">
    <property type="component" value="Chromosome"/>
</dbReference>